<dbReference type="InterPro" id="IPR005845">
    <property type="entry name" value="A-D-PHexomutase_a/b/a-II"/>
</dbReference>
<dbReference type="FunFam" id="3.30.310.50:FF:000002">
    <property type="entry name" value="Phosphoglucomutase 5"/>
    <property type="match status" value="1"/>
</dbReference>
<feature type="domain" description="Alpha-D-phosphohexomutase alpha/beta/alpha" evidence="12">
    <location>
        <begin position="671"/>
        <end position="784"/>
    </location>
</feature>
<dbReference type="SUPFAM" id="SSF53448">
    <property type="entry name" value="Nucleotide-diphospho-sugar transferases"/>
    <property type="match status" value="1"/>
</dbReference>
<evidence type="ECO:0000259" key="12">
    <source>
        <dbReference type="Pfam" id="PF02879"/>
    </source>
</evidence>
<dbReference type="InterPro" id="IPR029044">
    <property type="entry name" value="Nucleotide-diphossugar_trans"/>
</dbReference>
<dbReference type="Gene3D" id="3.90.550.10">
    <property type="entry name" value="Spore Coat Polysaccharide Biosynthesis Protein SpsA, Chain A"/>
    <property type="match status" value="1"/>
</dbReference>
<evidence type="ECO:0000256" key="2">
    <source>
        <dbReference type="ARBA" id="ARBA00001946"/>
    </source>
</evidence>
<dbReference type="InterPro" id="IPR016267">
    <property type="entry name" value="UDPGP_trans"/>
</dbReference>
<dbReference type="Proteomes" id="UP000789595">
    <property type="component" value="Unassembled WGS sequence"/>
</dbReference>
<dbReference type="GO" id="GO:0003983">
    <property type="term" value="F:UTP:glucose-1-phosphate uridylyltransferase activity"/>
    <property type="evidence" value="ECO:0007669"/>
    <property type="project" value="InterPro"/>
</dbReference>
<evidence type="ECO:0000259" key="13">
    <source>
        <dbReference type="Pfam" id="PF02880"/>
    </source>
</evidence>
<evidence type="ECO:0000256" key="9">
    <source>
        <dbReference type="ARBA" id="ARBA00022842"/>
    </source>
</evidence>
<evidence type="ECO:0008006" key="16">
    <source>
        <dbReference type="Google" id="ProtNLM"/>
    </source>
</evidence>
<keyword evidence="15" id="KW-1185">Reference proteome</keyword>
<protein>
    <recommendedName>
        <fullName evidence="16">UTP--glucose-1-phosphate uridylyltransferase</fullName>
    </recommendedName>
</protein>
<dbReference type="InterPro" id="IPR045244">
    <property type="entry name" value="PGM"/>
</dbReference>
<dbReference type="Gene3D" id="2.160.10.10">
    <property type="entry name" value="Hexapeptide repeat proteins"/>
    <property type="match status" value="1"/>
</dbReference>
<dbReference type="Pfam" id="PF02879">
    <property type="entry name" value="PGM_PMM_II"/>
    <property type="match status" value="1"/>
</dbReference>
<evidence type="ECO:0000256" key="6">
    <source>
        <dbReference type="ARBA" id="ARBA00022679"/>
    </source>
</evidence>
<dbReference type="PRINTS" id="PR00509">
    <property type="entry name" value="PGMPMM"/>
</dbReference>
<dbReference type="InterPro" id="IPR036900">
    <property type="entry name" value="A-D-PHexomutase_C_sf"/>
</dbReference>
<dbReference type="Pfam" id="PF02880">
    <property type="entry name" value="PGM_PMM_III"/>
    <property type="match status" value="1"/>
</dbReference>
<comment type="cofactor">
    <cofactor evidence="2">
        <name>Mg(2+)</name>
        <dbReference type="ChEBI" id="CHEBI:18420"/>
    </cofactor>
</comment>
<dbReference type="PANTHER" id="PTHR22573">
    <property type="entry name" value="PHOSPHOHEXOMUTASE FAMILY MEMBER"/>
    <property type="match status" value="1"/>
</dbReference>
<keyword evidence="5" id="KW-0597">Phosphoprotein</keyword>
<evidence type="ECO:0000256" key="10">
    <source>
        <dbReference type="ARBA" id="ARBA00023235"/>
    </source>
</evidence>
<keyword evidence="6" id="KW-0808">Transferase</keyword>
<evidence type="ECO:0000256" key="5">
    <source>
        <dbReference type="ARBA" id="ARBA00022553"/>
    </source>
</evidence>
<evidence type="ECO:0000259" key="11">
    <source>
        <dbReference type="Pfam" id="PF02878"/>
    </source>
</evidence>
<reference evidence="14" key="1">
    <citation type="submission" date="2021-11" db="EMBL/GenBank/DDBJ databases">
        <authorList>
            <consortium name="Genoscope - CEA"/>
            <person name="William W."/>
        </authorList>
    </citation>
    <scope>NUCLEOTIDE SEQUENCE</scope>
</reference>
<evidence type="ECO:0000256" key="3">
    <source>
        <dbReference type="ARBA" id="ARBA00010231"/>
    </source>
</evidence>
<dbReference type="CDD" id="cd00897">
    <property type="entry name" value="UGPase_euk"/>
    <property type="match status" value="1"/>
</dbReference>
<dbReference type="Pfam" id="PF01704">
    <property type="entry name" value="UDPGP"/>
    <property type="match status" value="1"/>
</dbReference>
<dbReference type="AlphaFoldDB" id="A0A8J2STQ1"/>
<dbReference type="EMBL" id="CAKKNE010000005">
    <property type="protein sequence ID" value="CAH0376098.1"/>
    <property type="molecule type" value="Genomic_DNA"/>
</dbReference>
<dbReference type="InterPro" id="IPR005846">
    <property type="entry name" value="A-D-PHexomutase_a/b/a-III"/>
</dbReference>
<name>A0A8J2STQ1_9STRA</name>
<dbReference type="PROSITE" id="PS00710">
    <property type="entry name" value="PGM_PMM"/>
    <property type="match status" value="1"/>
</dbReference>
<dbReference type="SUPFAM" id="SSF55957">
    <property type="entry name" value="Phosphoglucomutase, C-terminal domain"/>
    <property type="match status" value="1"/>
</dbReference>
<dbReference type="InterPro" id="IPR005844">
    <property type="entry name" value="A-D-PHexomutase_a/b/a-I"/>
</dbReference>
<evidence type="ECO:0000256" key="1">
    <source>
        <dbReference type="ARBA" id="ARBA00000443"/>
    </source>
</evidence>
<dbReference type="PANTHER" id="PTHR22573:SF2">
    <property type="entry name" value="PHOSPHOGLUCOMUTASE"/>
    <property type="match status" value="1"/>
</dbReference>
<dbReference type="GO" id="GO:0006011">
    <property type="term" value="P:UDP-alpha-D-glucose metabolic process"/>
    <property type="evidence" value="ECO:0007669"/>
    <property type="project" value="InterPro"/>
</dbReference>
<dbReference type="GO" id="GO:0005975">
    <property type="term" value="P:carbohydrate metabolic process"/>
    <property type="evidence" value="ECO:0007669"/>
    <property type="project" value="InterPro"/>
</dbReference>
<gene>
    <name evidence="14" type="ORF">PECAL_5P06530</name>
</gene>
<comment type="similarity">
    <text evidence="3">Belongs to the phosphohexose mutase family.</text>
</comment>
<proteinExistence type="inferred from homology"/>
<feature type="domain" description="Alpha-D-phosphohexomutase alpha/beta/alpha" evidence="13">
    <location>
        <begin position="794"/>
        <end position="920"/>
    </location>
</feature>
<dbReference type="InterPro" id="IPR016055">
    <property type="entry name" value="A-D-PHexomutase_a/b/a-I/II/III"/>
</dbReference>
<keyword evidence="8" id="KW-0479">Metal-binding</keyword>
<accession>A0A8J2STQ1</accession>
<dbReference type="OrthoDB" id="2291at2759"/>
<comment type="similarity">
    <text evidence="4">Belongs to the UDPGP type 1 family.</text>
</comment>
<evidence type="ECO:0000256" key="4">
    <source>
        <dbReference type="ARBA" id="ARBA00010401"/>
    </source>
</evidence>
<dbReference type="InterPro" id="IPR002618">
    <property type="entry name" value="UDPGP_fam"/>
</dbReference>
<dbReference type="InterPro" id="IPR016066">
    <property type="entry name" value="A-D-PHexomutase_CS"/>
</dbReference>
<keyword evidence="7" id="KW-0548">Nucleotidyltransferase</keyword>
<evidence type="ECO:0000313" key="15">
    <source>
        <dbReference type="Proteomes" id="UP000789595"/>
    </source>
</evidence>
<keyword evidence="9" id="KW-0460">Magnesium</keyword>
<dbReference type="SUPFAM" id="SSF53738">
    <property type="entry name" value="Phosphoglucomutase, first 3 domains"/>
    <property type="match status" value="3"/>
</dbReference>
<evidence type="ECO:0000256" key="8">
    <source>
        <dbReference type="ARBA" id="ARBA00022723"/>
    </source>
</evidence>
<dbReference type="InterPro" id="IPR005841">
    <property type="entry name" value="Alpha-D-phosphohexomutase_SF"/>
</dbReference>
<dbReference type="NCBIfam" id="NF005737">
    <property type="entry name" value="PRK07564.1-1"/>
    <property type="match status" value="1"/>
</dbReference>
<dbReference type="GO" id="GO:0005829">
    <property type="term" value="C:cytosol"/>
    <property type="evidence" value="ECO:0007669"/>
    <property type="project" value="TreeGrafter"/>
</dbReference>
<dbReference type="Gene3D" id="3.40.120.10">
    <property type="entry name" value="Alpha-D-Glucose-1,6-Bisphosphate, subunit A, domain 3"/>
    <property type="match status" value="3"/>
</dbReference>
<dbReference type="FunFam" id="3.40.120.10:FF:000004">
    <property type="entry name" value="Phosphoglucomutase 5"/>
    <property type="match status" value="1"/>
</dbReference>
<sequence length="1057" mass="112887">MPGNFAPFEAKMRADGLSDAAVAAFKNAYDALTSGATGMIPESELTPASGVPKLVDVEAPEADAQLLAKTVVLKLNGGLGTSMGLDYAKSLLKVKGADTFLDLTAKQIMQMRDDLQTNVKFVLMNSFATSADTMAFFREKYPALYADPNLEFVQNKVPKIRRDNFEPALWPTKPSVEWCPPGHGDLYAALLGSGTLDSMLAQGSKYLFVSNSDNLGATLDPKLLSYFAQSKAPFMMECCERTSNDKKGGHLASRGGQLILREAAQCPDEDEDAFQDISKHRYFNTNNLWIDLEALKAIMTAHGGVVPLPMIKNKKTVDPKDDASTPVFQLETAMGAAIECFKGATAIVVPRTRFAPVKKCNDLLLLRSDAYACVNSVPVLAEGVTAAPSVSLDSKKYKLVQQLEANLIGGSAPSLKSCSSLTVKGDVRLSSKNVFVGSVTIKNESDEPKTLPPGRYENTTIDLTAAPGLGALKVSTLKTAPIDGQKPGTSGLRKKTAVFTEGKYLHNFVQATFDALRSTGADLECQTLLIGGDGRYYNDVAINIITKIALANGVRRVWVAKDGLASTPAVSALIREGGPQWKKVFGAFILTASHNPGGPNEDFGIKYNCENGGPAPEKLTNAIYKNTTTITSIKMCAECPDVDPSVLGETVIEARDGSRRVSVEVVDGVAAHVDLLRTVFDLGAIKALLDRPDFSICFDAMHGVTGPYAKALFCDVLGQPASCLINAVPKDDFGGHHADPNLTYAVDLTKKMGVDRLGQPVGSSQGVPSLGAASDGDGDRNMILGTQFFVTPSDSLAILAAHADCIPFFAAQGGIKAVARSMPTSGAVDRVAQAKNLALFETPTGWKFFGNLMDSKALFGGTDYTPFLCGEESFGTGSDHVREKDGLWAVLAWLQILAAHNAPGKPLVTVESIVKDHWATYGRNYYCRYDYEGVDKPKAQAMFAAMTSATSSNTGRVVQGSKIATADVFEYLDPVDGSISKNQGIRFLMEDGSRVIFRLSGTAGSGATVRMYIEKYVPPTGALHEVCANVVGDLVKAALELSSLVKFTGMESPTVIT</sequence>
<dbReference type="Pfam" id="PF02878">
    <property type="entry name" value="PGM_PMM_I"/>
    <property type="match status" value="1"/>
</dbReference>
<dbReference type="GO" id="GO:0004614">
    <property type="term" value="F:phosphoglucomutase activity"/>
    <property type="evidence" value="ECO:0007669"/>
    <property type="project" value="UniProtKB-EC"/>
</dbReference>
<comment type="catalytic activity">
    <reaction evidence="1">
        <text>alpha-D-glucose 1-phosphate = alpha-D-glucose 6-phosphate</text>
        <dbReference type="Rhea" id="RHEA:23536"/>
        <dbReference type="ChEBI" id="CHEBI:58225"/>
        <dbReference type="ChEBI" id="CHEBI:58601"/>
        <dbReference type="EC" id="5.4.2.2"/>
    </reaction>
</comment>
<dbReference type="Gene3D" id="3.30.310.50">
    <property type="entry name" value="Alpha-D-phosphohexomutase, C-terminal domain"/>
    <property type="match status" value="1"/>
</dbReference>
<dbReference type="GO" id="GO:0000287">
    <property type="term" value="F:magnesium ion binding"/>
    <property type="evidence" value="ECO:0007669"/>
    <property type="project" value="InterPro"/>
</dbReference>
<evidence type="ECO:0000256" key="7">
    <source>
        <dbReference type="ARBA" id="ARBA00022695"/>
    </source>
</evidence>
<comment type="caution">
    <text evidence="14">The sequence shown here is derived from an EMBL/GenBank/DDBJ whole genome shotgun (WGS) entry which is preliminary data.</text>
</comment>
<feature type="domain" description="Alpha-D-phosphohexomutase alpha/beta/alpha" evidence="11">
    <location>
        <begin position="485"/>
        <end position="632"/>
    </location>
</feature>
<keyword evidence="10" id="KW-0413">Isomerase</keyword>
<organism evidence="14 15">
    <name type="scientific">Pelagomonas calceolata</name>
    <dbReference type="NCBI Taxonomy" id="35677"/>
    <lineage>
        <taxon>Eukaryota</taxon>
        <taxon>Sar</taxon>
        <taxon>Stramenopiles</taxon>
        <taxon>Ochrophyta</taxon>
        <taxon>Pelagophyceae</taxon>
        <taxon>Pelagomonadales</taxon>
        <taxon>Pelagomonadaceae</taxon>
        <taxon>Pelagomonas</taxon>
    </lineage>
</organism>
<dbReference type="FunFam" id="3.90.550.10:FF:000002">
    <property type="entry name" value="UTP--glucose-1-phosphate uridylyltransferase"/>
    <property type="match status" value="1"/>
</dbReference>
<evidence type="ECO:0000313" key="14">
    <source>
        <dbReference type="EMBL" id="CAH0376098.1"/>
    </source>
</evidence>
<dbReference type="Pfam" id="PF24947">
    <property type="entry name" value="PGM1_C_vert_fung"/>
    <property type="match status" value="1"/>
</dbReference>